<reference evidence="4 5" key="1">
    <citation type="submission" date="2020-11" db="EMBL/GenBank/DDBJ databases">
        <title>Erythrobacter sediminis sp. nov., a marine bacterium from a tidal flat of Garorim Bay.</title>
        <authorList>
            <person name="Kim D."/>
            <person name="Yoo Y."/>
            <person name="Kim J.-J."/>
        </authorList>
    </citation>
    <scope>NUCLEOTIDE SEQUENCE [LARGE SCALE GENOMIC DNA]</scope>
    <source>
        <strain evidence="4 5">JGD-13</strain>
    </source>
</reference>
<comment type="catalytic activity">
    <reaction evidence="1">
        <text>a beta-lactam + H2O = a substituted beta-amino acid</text>
        <dbReference type="Rhea" id="RHEA:20401"/>
        <dbReference type="ChEBI" id="CHEBI:15377"/>
        <dbReference type="ChEBI" id="CHEBI:35627"/>
        <dbReference type="ChEBI" id="CHEBI:140347"/>
        <dbReference type="EC" id="3.5.2.6"/>
    </reaction>
</comment>
<name>A0ABS0N3U6_9SPHN</name>
<gene>
    <name evidence="4" type="ORF">I5L03_08600</name>
</gene>
<feature type="domain" description="Beta-lactamase class A catalytic" evidence="3">
    <location>
        <begin position="163"/>
        <end position="376"/>
    </location>
</feature>
<evidence type="ECO:0000259" key="3">
    <source>
        <dbReference type="Pfam" id="PF13354"/>
    </source>
</evidence>
<dbReference type="Pfam" id="PF13354">
    <property type="entry name" value="Beta-lactamase2"/>
    <property type="match status" value="1"/>
</dbReference>
<accession>A0ABS0N3U6</accession>
<keyword evidence="5" id="KW-1185">Reference proteome</keyword>
<dbReference type="InterPro" id="IPR045155">
    <property type="entry name" value="Beta-lactam_cat"/>
</dbReference>
<dbReference type="RefSeq" id="WP_197921326.1">
    <property type="nucleotide sequence ID" value="NZ_CAWPTA010000007.1"/>
</dbReference>
<feature type="chain" id="PRO_5045441801" evidence="2">
    <location>
        <begin position="22"/>
        <end position="431"/>
    </location>
</feature>
<dbReference type="Proteomes" id="UP000602442">
    <property type="component" value="Unassembled WGS sequence"/>
</dbReference>
<protein>
    <submittedName>
        <fullName evidence="4">Serine hydrolase</fullName>
    </submittedName>
</protein>
<dbReference type="EMBL" id="JAEANY010000002">
    <property type="protein sequence ID" value="MBH5322643.1"/>
    <property type="molecule type" value="Genomic_DNA"/>
</dbReference>
<comment type="caution">
    <text evidence="4">The sequence shown here is derived from an EMBL/GenBank/DDBJ whole genome shotgun (WGS) entry which is preliminary data.</text>
</comment>
<dbReference type="PANTHER" id="PTHR35333:SF5">
    <property type="entry name" value="CONSERVED LIPOPROTEIN LPQF-RELATED"/>
    <property type="match status" value="1"/>
</dbReference>
<organism evidence="4 5">
    <name type="scientific">Aurantiacibacter sediminis</name>
    <dbReference type="NCBI Taxonomy" id="2793064"/>
    <lineage>
        <taxon>Bacteria</taxon>
        <taxon>Pseudomonadati</taxon>
        <taxon>Pseudomonadota</taxon>
        <taxon>Alphaproteobacteria</taxon>
        <taxon>Sphingomonadales</taxon>
        <taxon>Erythrobacteraceae</taxon>
        <taxon>Aurantiacibacter</taxon>
    </lineage>
</organism>
<dbReference type="SUPFAM" id="SSF56601">
    <property type="entry name" value="beta-lactamase/transpeptidase-like"/>
    <property type="match status" value="1"/>
</dbReference>
<evidence type="ECO:0000256" key="1">
    <source>
        <dbReference type="ARBA" id="ARBA00001526"/>
    </source>
</evidence>
<dbReference type="InterPro" id="IPR012338">
    <property type="entry name" value="Beta-lactam/transpept-like"/>
</dbReference>
<dbReference type="InterPro" id="IPR000871">
    <property type="entry name" value="Beta-lactam_class-A"/>
</dbReference>
<dbReference type="GO" id="GO:0016787">
    <property type="term" value="F:hydrolase activity"/>
    <property type="evidence" value="ECO:0007669"/>
    <property type="project" value="UniProtKB-KW"/>
</dbReference>
<dbReference type="Gene3D" id="3.40.710.10">
    <property type="entry name" value="DD-peptidase/beta-lactamase superfamily"/>
    <property type="match status" value="1"/>
</dbReference>
<evidence type="ECO:0000256" key="2">
    <source>
        <dbReference type="SAM" id="SignalP"/>
    </source>
</evidence>
<keyword evidence="2" id="KW-0732">Signal</keyword>
<proteinExistence type="predicted"/>
<evidence type="ECO:0000313" key="5">
    <source>
        <dbReference type="Proteomes" id="UP000602442"/>
    </source>
</evidence>
<feature type="signal peptide" evidence="2">
    <location>
        <begin position="1"/>
        <end position="21"/>
    </location>
</feature>
<dbReference type="PANTHER" id="PTHR35333">
    <property type="entry name" value="BETA-LACTAMASE"/>
    <property type="match status" value="1"/>
</dbReference>
<keyword evidence="4" id="KW-0378">Hydrolase</keyword>
<sequence length="431" mass="46406">MPRLILAAAAALALIPSATSAQEEATLGNPAATAVETRAQDLVPAMRADIAYEEVFADVFRNSISEDQFLAIRTQLESQFGQLVGLESVTPVSETNAELVFRFEDALANGLVSVQAEAPHLVTGFRLTDFQPLDDSPEGLLADLEALPGEASLLITRLGAETPLLAYNANSQLALGSTFKLYVLSALTQAIAAGNLAWDDVIELDQSSYPSGQMQDWPSGSPVTLHTLAVLMISISDNTATDQLIEVLGREAIEAEVAASGHDRPELNSPFMTTRELFVLKSGGDEELAAYRAMNVDERRDALNALTNVDRDTNDIMAAFSGGPNAIDIEWFASSNDIAALFERIRDAGEETALGVMAVNPSLSSNTQDDWRYAGFKGGSEPGVLNFSWLLQDQAGEWWTITMGWNNPDAEVDMQQFELLSARAVALAADF</sequence>
<evidence type="ECO:0000313" key="4">
    <source>
        <dbReference type="EMBL" id="MBH5322643.1"/>
    </source>
</evidence>